<dbReference type="RefSeq" id="WP_138153321.1">
    <property type="nucleotide sequence ID" value="NZ_VANU01000005.1"/>
</dbReference>
<dbReference type="AlphaFoldDB" id="A0A5R8XZM9"/>
<evidence type="ECO:0000256" key="12">
    <source>
        <dbReference type="SAM" id="MobiDB-lite"/>
    </source>
</evidence>
<name>A0A5R8XZM9_9BACT</name>
<proteinExistence type="inferred from homology"/>
<evidence type="ECO:0000256" key="6">
    <source>
        <dbReference type="ARBA" id="ARBA00022723"/>
    </source>
</evidence>
<dbReference type="Pfam" id="PF03892">
    <property type="entry name" value="NapB"/>
    <property type="match status" value="1"/>
</dbReference>
<evidence type="ECO:0000256" key="13">
    <source>
        <dbReference type="SAM" id="SignalP"/>
    </source>
</evidence>
<keyword evidence="6" id="KW-0479">Metal-binding</keyword>
<evidence type="ECO:0000256" key="7">
    <source>
        <dbReference type="ARBA" id="ARBA00022729"/>
    </source>
</evidence>
<dbReference type="InterPro" id="IPR005591">
    <property type="entry name" value="NapB"/>
</dbReference>
<evidence type="ECO:0000256" key="3">
    <source>
        <dbReference type="ARBA" id="ARBA00013773"/>
    </source>
</evidence>
<comment type="similarity">
    <text evidence="2">Belongs to the NapB family.</text>
</comment>
<evidence type="ECO:0000256" key="4">
    <source>
        <dbReference type="ARBA" id="ARBA00022448"/>
    </source>
</evidence>
<dbReference type="EMBL" id="VANU01000005">
    <property type="protein sequence ID" value="TLP37067.1"/>
    <property type="molecule type" value="Genomic_DNA"/>
</dbReference>
<feature type="chain" id="PRO_5024270028" description="Periplasmic nitrate reductase, electron transfer subunit" evidence="13">
    <location>
        <begin position="26"/>
        <end position="201"/>
    </location>
</feature>
<dbReference type="InterPro" id="IPR036280">
    <property type="entry name" value="Multihaem_cyt_sf"/>
</dbReference>
<dbReference type="OrthoDB" id="13290at2"/>
<dbReference type="GO" id="GO:0009061">
    <property type="term" value="P:anaerobic respiration"/>
    <property type="evidence" value="ECO:0007669"/>
    <property type="project" value="InterPro"/>
</dbReference>
<keyword evidence="10" id="KW-0408">Iron</keyword>
<gene>
    <name evidence="14" type="ORF">FDK22_12550</name>
</gene>
<evidence type="ECO:0000313" key="15">
    <source>
        <dbReference type="Proteomes" id="UP000308901"/>
    </source>
</evidence>
<dbReference type="Proteomes" id="UP000308901">
    <property type="component" value="Unassembled WGS sequence"/>
</dbReference>
<keyword evidence="15" id="KW-1185">Reference proteome</keyword>
<reference evidence="14 15" key="1">
    <citation type="submission" date="2019-05" db="EMBL/GenBank/DDBJ databases">
        <title>Arcobacter sp. nov., isolated from sea sediment.</title>
        <authorList>
            <person name="Kim W."/>
        </authorList>
    </citation>
    <scope>NUCLEOTIDE SEQUENCE [LARGE SCALE GENOMIC DNA]</scope>
    <source>
        <strain evidence="14 15">CAU 1517</strain>
    </source>
</reference>
<keyword evidence="8" id="KW-0574">Periplasm</keyword>
<feature type="region of interest" description="Disordered" evidence="12">
    <location>
        <begin position="179"/>
        <end position="201"/>
    </location>
</feature>
<dbReference type="GO" id="GO:0042597">
    <property type="term" value="C:periplasmic space"/>
    <property type="evidence" value="ECO:0007669"/>
    <property type="project" value="UniProtKB-SubCell"/>
</dbReference>
<dbReference type="PANTHER" id="PTHR38604">
    <property type="entry name" value="PERIPLASMIC NITRATE REDUCTASE, ELECTRON TRANSFER SUBUNIT"/>
    <property type="match status" value="1"/>
</dbReference>
<comment type="caution">
    <text evidence="14">The sequence shown here is derived from an EMBL/GenBank/DDBJ whole genome shotgun (WGS) entry which is preliminary data.</text>
</comment>
<dbReference type="GO" id="GO:0046872">
    <property type="term" value="F:metal ion binding"/>
    <property type="evidence" value="ECO:0007669"/>
    <property type="project" value="UniProtKB-KW"/>
</dbReference>
<accession>A0A5R8XZM9</accession>
<evidence type="ECO:0000256" key="5">
    <source>
        <dbReference type="ARBA" id="ARBA00022617"/>
    </source>
</evidence>
<keyword evidence="9" id="KW-0249">Electron transport</keyword>
<evidence type="ECO:0000256" key="9">
    <source>
        <dbReference type="ARBA" id="ARBA00022982"/>
    </source>
</evidence>
<sequence length="201" mass="21794">MRLITKIGLGIVSASVLFVAGCAAAQQTVSEESLGLRKVDLYSENTVTPEETKYSQAVAGTSTKIVRAFQDAPPMIPHSTEGMLPITVDNNQCVSCHTPGVAETLNALPYPKSHMTNFRPTHKFDGKKFEKSIDNMKNEIAISEMQTLAGARFNCSQCHAPQSEGQLVENTFQAEYTSKDGASKSSWEGTSLTEGLDTLMK</sequence>
<feature type="signal peptide" evidence="13">
    <location>
        <begin position="1"/>
        <end position="25"/>
    </location>
</feature>
<dbReference type="PANTHER" id="PTHR38604:SF1">
    <property type="entry name" value="PERIPLASMIC NITRATE REDUCTASE, ELECTRON TRANSFER SUBUNIT"/>
    <property type="match status" value="1"/>
</dbReference>
<dbReference type="Gene3D" id="1.10.1130.10">
    <property type="entry name" value="Flavocytochrome C3, Chain A"/>
    <property type="match status" value="1"/>
</dbReference>
<protein>
    <recommendedName>
        <fullName evidence="3">Periplasmic nitrate reductase, electron transfer subunit</fullName>
    </recommendedName>
    <alternativeName>
        <fullName evidence="11">Diheme cytochrome c NapB</fullName>
    </alternativeName>
</protein>
<comment type="subcellular location">
    <subcellularLocation>
        <location evidence="1">Periplasm</location>
    </subcellularLocation>
</comment>
<keyword evidence="5" id="KW-0349">Heme</keyword>
<dbReference type="SUPFAM" id="SSF48695">
    <property type="entry name" value="Multiheme cytochromes"/>
    <property type="match status" value="1"/>
</dbReference>
<evidence type="ECO:0000256" key="8">
    <source>
        <dbReference type="ARBA" id="ARBA00022764"/>
    </source>
</evidence>
<evidence type="ECO:0000256" key="11">
    <source>
        <dbReference type="ARBA" id="ARBA00031832"/>
    </source>
</evidence>
<evidence type="ECO:0000256" key="2">
    <source>
        <dbReference type="ARBA" id="ARBA00007368"/>
    </source>
</evidence>
<organism evidence="14 15">
    <name type="scientific">Arcobacter arenosus</name>
    <dbReference type="NCBI Taxonomy" id="2576037"/>
    <lineage>
        <taxon>Bacteria</taxon>
        <taxon>Pseudomonadati</taxon>
        <taxon>Campylobacterota</taxon>
        <taxon>Epsilonproteobacteria</taxon>
        <taxon>Campylobacterales</taxon>
        <taxon>Arcobacteraceae</taxon>
        <taxon>Arcobacter</taxon>
    </lineage>
</organism>
<dbReference type="PROSITE" id="PS51257">
    <property type="entry name" value="PROKAR_LIPOPROTEIN"/>
    <property type="match status" value="1"/>
</dbReference>
<keyword evidence="4" id="KW-0813">Transport</keyword>
<keyword evidence="7 13" id="KW-0732">Signal</keyword>
<evidence type="ECO:0000313" key="14">
    <source>
        <dbReference type="EMBL" id="TLP37067.1"/>
    </source>
</evidence>
<evidence type="ECO:0000256" key="1">
    <source>
        <dbReference type="ARBA" id="ARBA00004418"/>
    </source>
</evidence>
<feature type="compositionally biased region" description="Polar residues" evidence="12">
    <location>
        <begin position="183"/>
        <end position="193"/>
    </location>
</feature>
<evidence type="ECO:0000256" key="10">
    <source>
        <dbReference type="ARBA" id="ARBA00023004"/>
    </source>
</evidence>